<evidence type="ECO:0000313" key="2">
    <source>
        <dbReference type="EMBL" id="CAB0018793.1"/>
    </source>
</evidence>
<dbReference type="AlphaFoldDB" id="A0A6H5HL82"/>
<gene>
    <name evidence="2" type="ORF">NTEN_LOCUS22543</name>
</gene>
<keyword evidence="3" id="KW-1185">Reference proteome</keyword>
<feature type="region of interest" description="Disordered" evidence="1">
    <location>
        <begin position="99"/>
        <end position="151"/>
    </location>
</feature>
<dbReference type="Proteomes" id="UP000479000">
    <property type="component" value="Unassembled WGS sequence"/>
</dbReference>
<evidence type="ECO:0000256" key="1">
    <source>
        <dbReference type="SAM" id="MobiDB-lite"/>
    </source>
</evidence>
<protein>
    <submittedName>
        <fullName evidence="2">Uncharacterized protein</fullName>
    </submittedName>
</protein>
<name>A0A6H5HL82_9HEMI</name>
<proteinExistence type="predicted"/>
<accession>A0A6H5HL82</accession>
<sequence>MGIGRKSIFPEPELLPINAVIAAHIKINVPTQTRLPTLPKLFPCITPPIGTISPTRNRKLGLIPIRKQIKGLFTPASEKWTSRPSVNWRVQLSKSKTSHLSRSDSAGCGGEGSQKYGFETDAPSRSATKLLSYDGGGRSGQQAARRRDDDPIRRIGATDKFLYRRVLVQPPSTGYVYFKYRTDERDIIVVIISSTAAKLPTQRVKMRMPSSFQTSERCRNNFMMMNLMYPRALRSL</sequence>
<dbReference type="EMBL" id="CADCXU010033231">
    <property type="protein sequence ID" value="CAB0018793.1"/>
    <property type="molecule type" value="Genomic_DNA"/>
</dbReference>
<feature type="non-terminal residue" evidence="2">
    <location>
        <position position="236"/>
    </location>
</feature>
<evidence type="ECO:0000313" key="3">
    <source>
        <dbReference type="Proteomes" id="UP000479000"/>
    </source>
</evidence>
<organism evidence="2 3">
    <name type="scientific">Nesidiocoris tenuis</name>
    <dbReference type="NCBI Taxonomy" id="355587"/>
    <lineage>
        <taxon>Eukaryota</taxon>
        <taxon>Metazoa</taxon>
        <taxon>Ecdysozoa</taxon>
        <taxon>Arthropoda</taxon>
        <taxon>Hexapoda</taxon>
        <taxon>Insecta</taxon>
        <taxon>Pterygota</taxon>
        <taxon>Neoptera</taxon>
        <taxon>Paraneoptera</taxon>
        <taxon>Hemiptera</taxon>
        <taxon>Heteroptera</taxon>
        <taxon>Panheteroptera</taxon>
        <taxon>Cimicomorpha</taxon>
        <taxon>Miridae</taxon>
        <taxon>Dicyphina</taxon>
        <taxon>Nesidiocoris</taxon>
    </lineage>
</organism>
<reference evidence="2 3" key="1">
    <citation type="submission" date="2020-02" db="EMBL/GenBank/DDBJ databases">
        <authorList>
            <person name="Ferguson B K."/>
        </authorList>
    </citation>
    <scope>NUCLEOTIDE SEQUENCE [LARGE SCALE GENOMIC DNA]</scope>
</reference>